<organism evidence="3 4">
    <name type="scientific">Aliiroseovarius salicola</name>
    <dbReference type="NCBI Taxonomy" id="3009082"/>
    <lineage>
        <taxon>Bacteria</taxon>
        <taxon>Pseudomonadati</taxon>
        <taxon>Pseudomonadota</taxon>
        <taxon>Alphaproteobacteria</taxon>
        <taxon>Rhodobacterales</taxon>
        <taxon>Paracoccaceae</taxon>
        <taxon>Aliiroseovarius</taxon>
    </lineage>
</organism>
<accession>A0ABT4W107</accession>
<dbReference type="RefSeq" id="WP_271053146.1">
    <property type="nucleotide sequence ID" value="NZ_JAQIIO010000002.1"/>
</dbReference>
<dbReference type="InterPro" id="IPR050300">
    <property type="entry name" value="GDXG_lipolytic_enzyme"/>
</dbReference>
<proteinExistence type="predicted"/>
<dbReference type="InterPro" id="IPR029058">
    <property type="entry name" value="AB_hydrolase_fold"/>
</dbReference>
<evidence type="ECO:0000259" key="2">
    <source>
        <dbReference type="Pfam" id="PF07859"/>
    </source>
</evidence>
<dbReference type="GO" id="GO:0016787">
    <property type="term" value="F:hydrolase activity"/>
    <property type="evidence" value="ECO:0007669"/>
    <property type="project" value="UniProtKB-KW"/>
</dbReference>
<protein>
    <submittedName>
        <fullName evidence="3">Alpha/beta hydrolase</fullName>
    </submittedName>
</protein>
<name>A0ABT4W107_9RHOB</name>
<reference evidence="3 4" key="1">
    <citation type="submission" date="2023-01" db="EMBL/GenBank/DDBJ databases">
        <authorList>
            <person name="Yoon J.-W."/>
        </authorList>
    </citation>
    <scope>NUCLEOTIDE SEQUENCE [LARGE SCALE GENOMIC DNA]</scope>
    <source>
        <strain evidence="3 4">KMU-50</strain>
    </source>
</reference>
<evidence type="ECO:0000313" key="3">
    <source>
        <dbReference type="EMBL" id="MDA5093453.1"/>
    </source>
</evidence>
<comment type="caution">
    <text evidence="3">The sequence shown here is derived from an EMBL/GenBank/DDBJ whole genome shotgun (WGS) entry which is preliminary data.</text>
</comment>
<keyword evidence="1 3" id="KW-0378">Hydrolase</keyword>
<dbReference type="EMBL" id="JAQIIO010000002">
    <property type="protein sequence ID" value="MDA5093453.1"/>
    <property type="molecule type" value="Genomic_DNA"/>
</dbReference>
<dbReference type="Gene3D" id="3.40.50.1820">
    <property type="entry name" value="alpha/beta hydrolase"/>
    <property type="match status" value="1"/>
</dbReference>
<dbReference type="PANTHER" id="PTHR48081:SF8">
    <property type="entry name" value="ALPHA_BETA HYDROLASE FOLD-3 DOMAIN-CONTAINING PROTEIN-RELATED"/>
    <property type="match status" value="1"/>
</dbReference>
<dbReference type="Proteomes" id="UP001528040">
    <property type="component" value="Unassembled WGS sequence"/>
</dbReference>
<sequence length="313" mass="34493">MSRRLIWFNRFSRRVIKPALTRIGDPKLARRGLGLGVAVGAGFGVLFRPPPQTRIREGNLGSIPCQWVVNREDTHPPHPDRVMLYLHGGGYVAGSPQDYTHLLARLARLTQMKVCAPNYRKAPEHPFPAAFDDVVAAYEGLLEDGYAPGQIVIGGDSAGGGLAFALLAHLNAQNMVPHSVFAFSPFTDATFSGLSMSENVELDPMLPAEMRDEVATWILSGHAPEDPRISPLFAPFSAPLPPVFLQVSNTEILRDDSLRLAEKLRAAGAEVTVDLWADTPHVWVFFSRLLPEAKEALRRVAKFVQDVDAMERR</sequence>
<evidence type="ECO:0000256" key="1">
    <source>
        <dbReference type="ARBA" id="ARBA00022801"/>
    </source>
</evidence>
<dbReference type="SUPFAM" id="SSF53474">
    <property type="entry name" value="alpha/beta-Hydrolases"/>
    <property type="match status" value="1"/>
</dbReference>
<dbReference type="InterPro" id="IPR013094">
    <property type="entry name" value="AB_hydrolase_3"/>
</dbReference>
<keyword evidence="4" id="KW-1185">Reference proteome</keyword>
<gene>
    <name evidence="3" type="ORF">O2N63_05060</name>
</gene>
<dbReference type="PANTHER" id="PTHR48081">
    <property type="entry name" value="AB HYDROLASE SUPERFAMILY PROTEIN C4A8.06C"/>
    <property type="match status" value="1"/>
</dbReference>
<dbReference type="Pfam" id="PF07859">
    <property type="entry name" value="Abhydrolase_3"/>
    <property type="match status" value="1"/>
</dbReference>
<evidence type="ECO:0000313" key="4">
    <source>
        <dbReference type="Proteomes" id="UP001528040"/>
    </source>
</evidence>
<feature type="domain" description="Alpha/beta hydrolase fold-3" evidence="2">
    <location>
        <begin position="83"/>
        <end position="284"/>
    </location>
</feature>